<dbReference type="AlphaFoldDB" id="A0A8D5TC80"/>
<dbReference type="PANTHER" id="PTHR33787:SF4">
    <property type="entry name" value="YCF20-LIKE PROTEIN"/>
    <property type="match status" value="1"/>
</dbReference>
<dbReference type="EMBL" id="LC604816">
    <property type="protein sequence ID" value="BCT02557.1"/>
    <property type="molecule type" value="Genomic_DNA"/>
</dbReference>
<protein>
    <submittedName>
        <fullName evidence="3">Hypothetical chloroplast RF20</fullName>
    </submittedName>
</protein>
<accession>A0A8D5TC80</accession>
<reference evidence="3" key="1">
    <citation type="submission" date="2021-02" db="EMBL/GenBank/DDBJ databases">
        <title>Organelle genome of a novel green alga in the class Trebouxiophyceae.</title>
        <authorList>
            <person name="Takusagawa M."/>
            <person name="Misumi O."/>
            <person name="Inui T.I."/>
            <person name="Kato S."/>
            <person name="Matsunaga S."/>
            <person name="Kuroiwa H."/>
            <person name="Kuroiwa T."/>
        </authorList>
    </citation>
    <scope>NUCLEOTIDE SEQUENCE</scope>
    <source>
        <strain evidence="3">311 I</strain>
    </source>
</reference>
<dbReference type="Pfam" id="PF04483">
    <property type="entry name" value="DUF565"/>
    <property type="match status" value="1"/>
</dbReference>
<geneLocation type="chloroplast" evidence="3"/>
<organism evidence="3">
    <name type="scientific">Medakamo hakoo</name>
    <dbReference type="NCBI Taxonomy" id="3113649"/>
    <lineage>
        <taxon>Eukaryota</taxon>
        <taxon>Viridiplantae</taxon>
        <taxon>Chlorophyta</taxon>
        <taxon>core chlorophytes</taxon>
        <taxon>Trebouxiophyceae</taxon>
        <taxon>Trebouxiophyceae incertae sedis</taxon>
        <taxon>Coccomyxaceae</taxon>
        <taxon>Medakamo</taxon>
    </lineage>
</organism>
<gene>
    <name evidence="3" type="primary">ycf20</name>
</gene>
<feature type="transmembrane region" description="Helical" evidence="2">
    <location>
        <begin position="49"/>
        <end position="72"/>
    </location>
</feature>
<evidence type="ECO:0000313" key="3">
    <source>
        <dbReference type="EMBL" id="BCT02557.1"/>
    </source>
</evidence>
<proteinExistence type="inferred from homology"/>
<comment type="similarity">
    <text evidence="1">Belongs to the ycf20 family.</text>
</comment>
<evidence type="ECO:0000256" key="1">
    <source>
        <dbReference type="ARBA" id="ARBA00009846"/>
    </source>
</evidence>
<feature type="transmembrane region" description="Helical" evidence="2">
    <location>
        <begin position="93"/>
        <end position="110"/>
    </location>
</feature>
<keyword evidence="2" id="KW-1133">Transmembrane helix</keyword>
<dbReference type="PANTHER" id="PTHR33787">
    <property type="match status" value="1"/>
</dbReference>
<name>A0A8D5TC80_9CHLO</name>
<keyword evidence="2" id="KW-0812">Transmembrane</keyword>
<keyword evidence="3" id="KW-0150">Chloroplast</keyword>
<keyword evidence="2" id="KW-0472">Membrane</keyword>
<dbReference type="InterPro" id="IPR007572">
    <property type="entry name" value="Uncharacterised_Ycf20"/>
</dbReference>
<sequence>MTTLQRWINGLTSRIQYTEVSLPFYLFSLVLGFFLGNLFGTFLATLRHYIASDIVIIVILCLLFEYISFLAYTMSPESLPSSWRTRSRRALNLWKLGCLFGFFVDAFKVGS</sequence>
<keyword evidence="3" id="KW-0934">Plastid</keyword>
<feature type="transmembrane region" description="Helical" evidence="2">
    <location>
        <begin position="20"/>
        <end position="43"/>
    </location>
</feature>
<evidence type="ECO:0000256" key="2">
    <source>
        <dbReference type="SAM" id="Phobius"/>
    </source>
</evidence>